<evidence type="ECO:0000313" key="5">
    <source>
        <dbReference type="EMBL" id="GAA1907179.1"/>
    </source>
</evidence>
<dbReference type="InterPro" id="IPR011051">
    <property type="entry name" value="RmlC_Cupin_sf"/>
</dbReference>
<organism evidence="5 6">
    <name type="scientific">Nocardioides lentus</name>
    <dbReference type="NCBI Taxonomy" id="338077"/>
    <lineage>
        <taxon>Bacteria</taxon>
        <taxon>Bacillati</taxon>
        <taxon>Actinomycetota</taxon>
        <taxon>Actinomycetes</taxon>
        <taxon>Propionibacteriales</taxon>
        <taxon>Nocardioidaceae</taxon>
        <taxon>Nocardioides</taxon>
    </lineage>
</organism>
<dbReference type="PANTHER" id="PTHR43212:SF3">
    <property type="entry name" value="QUERCETIN 2,3-DIOXYGENASE"/>
    <property type="match status" value="1"/>
</dbReference>
<dbReference type="Pfam" id="PF02678">
    <property type="entry name" value="Pirin"/>
    <property type="match status" value="1"/>
</dbReference>
<proteinExistence type="inferred from homology"/>
<comment type="caution">
    <text evidence="5">The sequence shown here is derived from an EMBL/GenBank/DDBJ whole genome shotgun (WGS) entry which is preliminary data.</text>
</comment>
<dbReference type="Proteomes" id="UP001501612">
    <property type="component" value="Unassembled WGS sequence"/>
</dbReference>
<dbReference type="Gene3D" id="2.60.120.10">
    <property type="entry name" value="Jelly Rolls"/>
    <property type="match status" value="1"/>
</dbReference>
<evidence type="ECO:0000256" key="1">
    <source>
        <dbReference type="ARBA" id="ARBA00008416"/>
    </source>
</evidence>
<evidence type="ECO:0000313" key="6">
    <source>
        <dbReference type="Proteomes" id="UP001501612"/>
    </source>
</evidence>
<evidence type="ECO:0000259" key="4">
    <source>
        <dbReference type="Pfam" id="PF02678"/>
    </source>
</evidence>
<evidence type="ECO:0000256" key="3">
    <source>
        <dbReference type="SAM" id="MobiDB-lite"/>
    </source>
</evidence>
<gene>
    <name evidence="5" type="ORF">GCM10009737_05000</name>
</gene>
<reference evidence="6" key="1">
    <citation type="journal article" date="2019" name="Int. J. Syst. Evol. Microbiol.">
        <title>The Global Catalogue of Microorganisms (GCM) 10K type strain sequencing project: providing services to taxonomists for standard genome sequencing and annotation.</title>
        <authorList>
            <consortium name="The Broad Institute Genomics Platform"/>
            <consortium name="The Broad Institute Genome Sequencing Center for Infectious Disease"/>
            <person name="Wu L."/>
            <person name="Ma J."/>
        </authorList>
    </citation>
    <scope>NUCLEOTIDE SEQUENCE [LARGE SCALE GENOMIC DNA]</scope>
    <source>
        <strain evidence="6">JCM 14046</strain>
    </source>
</reference>
<dbReference type="InterPro" id="IPR014710">
    <property type="entry name" value="RmlC-like_jellyroll"/>
</dbReference>
<dbReference type="InterPro" id="IPR012093">
    <property type="entry name" value="Pirin"/>
</dbReference>
<name>A0ABP5ABI8_9ACTN</name>
<keyword evidence="6" id="KW-1185">Reference proteome</keyword>
<dbReference type="PANTHER" id="PTHR43212">
    <property type="entry name" value="QUERCETIN 2,3-DIOXYGENASE"/>
    <property type="match status" value="1"/>
</dbReference>
<comment type="similarity">
    <text evidence="1 2">Belongs to the pirin family.</text>
</comment>
<dbReference type="SUPFAM" id="SSF51182">
    <property type="entry name" value="RmlC-like cupins"/>
    <property type="match status" value="1"/>
</dbReference>
<dbReference type="InterPro" id="IPR003829">
    <property type="entry name" value="Pirin_N_dom"/>
</dbReference>
<sequence>MTDTPWLDLRRAGTRGVSEHGPGVTATHSFSFGAHYDPTNLGFGPIVCHDDHRLAPGAGYDDHPHSGVEIVTWVLDGALAHSSPGTASGTVGAGGAQVLSAGSGVVHAETGEPGAGTTRFVQTWLRADDPDAAPSYAAGAGPVVAPAAGAGLVPVAGGDAELPLGVAGAVLWLATGGGDLALPEAARTHLYLPDGTGHLEDAGDLGAGDAVRLEASGGRRLTLATGSTALVWSFAGARAGER</sequence>
<dbReference type="EMBL" id="BAAAMY010000001">
    <property type="protein sequence ID" value="GAA1907179.1"/>
    <property type="molecule type" value="Genomic_DNA"/>
</dbReference>
<evidence type="ECO:0000256" key="2">
    <source>
        <dbReference type="RuleBase" id="RU003457"/>
    </source>
</evidence>
<dbReference type="RefSeq" id="WP_344003248.1">
    <property type="nucleotide sequence ID" value="NZ_BAAAMY010000001.1"/>
</dbReference>
<feature type="domain" description="Pirin N-terminal" evidence="4">
    <location>
        <begin position="21"/>
        <end position="125"/>
    </location>
</feature>
<protein>
    <submittedName>
        <fullName evidence="5">Pirin-like bicupin family protein</fullName>
    </submittedName>
</protein>
<accession>A0ABP5ABI8</accession>
<feature type="region of interest" description="Disordered" evidence="3">
    <location>
        <begin position="1"/>
        <end position="22"/>
    </location>
</feature>